<dbReference type="Pfam" id="PF00535">
    <property type="entry name" value="Glycos_transf_2"/>
    <property type="match status" value="1"/>
</dbReference>
<evidence type="ECO:0000259" key="5">
    <source>
        <dbReference type="Pfam" id="PF00535"/>
    </source>
</evidence>
<reference evidence="6 7" key="1">
    <citation type="submission" date="2022-09" db="EMBL/GenBank/DDBJ databases">
        <title>Interaction between co-microsymbionts with complementary sets of symbiotic genes in legume-rhizobium systems.</title>
        <authorList>
            <person name="Safronova V."/>
            <person name="Sazanova A."/>
            <person name="Afonin A."/>
            <person name="Chirak E."/>
        </authorList>
    </citation>
    <scope>NUCLEOTIDE SEQUENCE [LARGE SCALE GENOMIC DNA]</scope>
    <source>
        <strain evidence="6 7">A18/4-1</strain>
    </source>
</reference>
<dbReference type="SUPFAM" id="SSF53448">
    <property type="entry name" value="Nucleotide-diphospho-sugar transferases"/>
    <property type="match status" value="1"/>
</dbReference>
<dbReference type="RefSeq" id="WP_262167415.1">
    <property type="nucleotide sequence ID" value="NZ_CP104965.1"/>
</dbReference>
<evidence type="ECO:0000313" key="7">
    <source>
        <dbReference type="Proteomes" id="UP001061862"/>
    </source>
</evidence>
<feature type="transmembrane region" description="Helical" evidence="4">
    <location>
        <begin position="305"/>
        <end position="325"/>
    </location>
</feature>
<evidence type="ECO:0000256" key="1">
    <source>
        <dbReference type="ARBA" id="ARBA00006739"/>
    </source>
</evidence>
<evidence type="ECO:0000256" key="3">
    <source>
        <dbReference type="ARBA" id="ARBA00022679"/>
    </source>
</evidence>
<keyword evidence="2" id="KW-0328">Glycosyltransferase</keyword>
<keyword evidence="3" id="KW-0808">Transferase</keyword>
<keyword evidence="4" id="KW-1133">Transmembrane helix</keyword>
<dbReference type="InterPro" id="IPR029044">
    <property type="entry name" value="Nucleotide-diphossugar_trans"/>
</dbReference>
<protein>
    <submittedName>
        <fullName evidence="6">Glycosyltransferase family 2 protein</fullName>
    </submittedName>
</protein>
<dbReference type="EMBL" id="CP104965">
    <property type="protein sequence ID" value="UXN69150.1"/>
    <property type="molecule type" value="Genomic_DNA"/>
</dbReference>
<keyword evidence="4" id="KW-0812">Transmembrane</keyword>
<evidence type="ECO:0000256" key="2">
    <source>
        <dbReference type="ARBA" id="ARBA00022676"/>
    </source>
</evidence>
<keyword evidence="7" id="KW-1185">Reference proteome</keyword>
<feature type="transmembrane region" description="Helical" evidence="4">
    <location>
        <begin position="249"/>
        <end position="268"/>
    </location>
</feature>
<organism evidence="6 7">
    <name type="scientific">Devosia neptuniae</name>
    <dbReference type="NCBI Taxonomy" id="191302"/>
    <lineage>
        <taxon>Bacteria</taxon>
        <taxon>Pseudomonadati</taxon>
        <taxon>Pseudomonadota</taxon>
        <taxon>Alphaproteobacteria</taxon>
        <taxon>Hyphomicrobiales</taxon>
        <taxon>Devosiaceae</taxon>
        <taxon>Devosia</taxon>
    </lineage>
</organism>
<dbReference type="PANTHER" id="PTHR43630:SF1">
    <property type="entry name" value="POLY-BETA-1,6-N-ACETYL-D-GLUCOSAMINE SYNTHASE"/>
    <property type="match status" value="1"/>
</dbReference>
<comment type="similarity">
    <text evidence="1">Belongs to the glycosyltransferase 2 family.</text>
</comment>
<dbReference type="Gene3D" id="3.90.550.10">
    <property type="entry name" value="Spore Coat Polysaccharide Biosynthesis Protein SpsA, Chain A"/>
    <property type="match status" value="1"/>
</dbReference>
<name>A0ABY6CA80_9HYPH</name>
<dbReference type="CDD" id="cd02525">
    <property type="entry name" value="Succinoglycan_BP_ExoA"/>
    <property type="match status" value="1"/>
</dbReference>
<evidence type="ECO:0000313" key="6">
    <source>
        <dbReference type="EMBL" id="UXN69150.1"/>
    </source>
</evidence>
<dbReference type="InterPro" id="IPR001173">
    <property type="entry name" value="Glyco_trans_2-like"/>
</dbReference>
<accession>A0ABY6CA80</accession>
<dbReference type="Proteomes" id="UP001061862">
    <property type="component" value="Chromosome"/>
</dbReference>
<feature type="domain" description="Glycosyltransferase 2-like" evidence="5">
    <location>
        <begin position="10"/>
        <end position="175"/>
    </location>
</feature>
<dbReference type="PANTHER" id="PTHR43630">
    <property type="entry name" value="POLY-BETA-1,6-N-ACETYL-D-GLUCOSAMINE SYNTHASE"/>
    <property type="match status" value="1"/>
</dbReference>
<evidence type="ECO:0000256" key="4">
    <source>
        <dbReference type="SAM" id="Phobius"/>
    </source>
</evidence>
<keyword evidence="4" id="KW-0472">Membrane</keyword>
<gene>
    <name evidence="6" type="ORF">N8A98_18200</name>
</gene>
<sequence length="338" mass="36653">MSLPTGKCLIAVPTLNEAKHIAHLLEQLLVEAKAMDWPVVVIDGGSTDGTPAIVESFIARGEPVQLAHNPKRIQSAAMNQAVAQFGDGLDYVIRIDAHGEYPADYCRALVLEAQTIGADSVVVPMTTVGQNTFQRAVATAQNSLVGTGGSAHRTGKGGAFVDHGHHALMSIPAYRAVGGYDETFRHNEDAELDHRLRQAGYRIWLTDATEMTYYPRSTPSGLFKQYFGYGRGRARNVLKHRVIPRIRQMLPLAILPAVVLAALSFVHWVALIPLLAWCALCLAMGFVATRKHFTEYGLPMSGAPLVGFAAMIMHLAWSSGFWLHLAQAATSGFGAKRA</sequence>
<proteinExistence type="inferred from homology"/>